<dbReference type="EMBL" id="JALPRF010000002">
    <property type="protein sequence ID" value="MCK8493047.1"/>
    <property type="molecule type" value="Genomic_DNA"/>
</dbReference>
<evidence type="ECO:0000313" key="1">
    <source>
        <dbReference type="EMBL" id="MCK8493047.1"/>
    </source>
</evidence>
<dbReference type="Gene3D" id="1.20.120.330">
    <property type="entry name" value="Nucleotidyltransferases domain 2"/>
    <property type="match status" value="1"/>
</dbReference>
<reference evidence="1 2" key="1">
    <citation type="submission" date="2022-04" db="EMBL/GenBank/DDBJ databases">
        <title>Spirosoma sp. strain RP8 genome sequencing and assembly.</title>
        <authorList>
            <person name="Jung Y."/>
        </authorList>
    </citation>
    <scope>NUCLEOTIDE SEQUENCE [LARGE SCALE GENOMIC DNA]</scope>
    <source>
        <strain evidence="1 2">RP8</strain>
    </source>
</reference>
<dbReference type="SUPFAM" id="SSF81301">
    <property type="entry name" value="Nucleotidyltransferase"/>
    <property type="match status" value="1"/>
</dbReference>
<keyword evidence="2" id="KW-1185">Reference proteome</keyword>
<evidence type="ECO:0000313" key="2">
    <source>
        <dbReference type="Proteomes" id="UP001202180"/>
    </source>
</evidence>
<dbReference type="Proteomes" id="UP001202180">
    <property type="component" value="Unassembled WGS sequence"/>
</dbReference>
<name>A0ABT0HLN1_9BACT</name>
<dbReference type="InterPro" id="IPR007530">
    <property type="entry name" value="Aminoglycoside_adenylylTfrase"/>
</dbReference>
<dbReference type="InterPro" id="IPR043519">
    <property type="entry name" value="NT_sf"/>
</dbReference>
<comment type="caution">
    <text evidence="1">The sequence shown here is derived from an EMBL/GenBank/DDBJ whole genome shotgun (WGS) entry which is preliminary data.</text>
</comment>
<protein>
    <submittedName>
        <fullName evidence="1">Aminoglycoside 6-adenylyltransferase</fullName>
    </submittedName>
</protein>
<sequence>MQAVLPPFQLFIDQAIDRIREDPDVTGLAVGGSWISGNMDSYSDLDLVLVTTHAIAPDLEQMRAWAARFGTVLGSFRGDHVGEPRLLIALYESPLLHVDIKFLTIDEFYQRVEDPVVVWERDGALTAVIRQSQSQYPPFDFQWTEDRFWIWVHYAALKIGRGEYFEAMDFLSFMRNVVLGPMLHLNKKGLPRGVRRLETIAEPDDLEKLRKTVATPDRSTLLASVQASVQLYTELRDALAPATLHKNDAARIAVMNYLTTV</sequence>
<organism evidence="1 2">
    <name type="scientific">Spirosoma liriopis</name>
    <dbReference type="NCBI Taxonomy" id="2937440"/>
    <lineage>
        <taxon>Bacteria</taxon>
        <taxon>Pseudomonadati</taxon>
        <taxon>Bacteroidota</taxon>
        <taxon>Cytophagia</taxon>
        <taxon>Cytophagales</taxon>
        <taxon>Cytophagaceae</taxon>
        <taxon>Spirosoma</taxon>
    </lineage>
</organism>
<proteinExistence type="predicted"/>
<accession>A0ABT0HLN1</accession>
<dbReference type="Pfam" id="PF04439">
    <property type="entry name" value="Adenyl_transf"/>
    <property type="match status" value="1"/>
</dbReference>
<gene>
    <name evidence="1" type="ORF">M0L20_14355</name>
</gene>
<dbReference type="RefSeq" id="WP_248477629.1">
    <property type="nucleotide sequence ID" value="NZ_JALPRF010000002.1"/>
</dbReference>
<dbReference type="Gene3D" id="3.30.460.10">
    <property type="entry name" value="Beta Polymerase, domain 2"/>
    <property type="match status" value="1"/>
</dbReference>